<keyword evidence="1" id="KW-0812">Transmembrane</keyword>
<feature type="non-terminal residue" evidence="2">
    <location>
        <position position="65"/>
    </location>
</feature>
<keyword evidence="2" id="KW-0813">Transport</keyword>
<sequence>MTRKKLTWCATHPLCRLFTHVAIFFGYLCGGAAIFMHLESPREEALVNSLKTHRFNFLANNSCVS</sequence>
<name>A0AAD8EW46_BIOPF</name>
<feature type="transmembrane region" description="Helical" evidence="1">
    <location>
        <begin position="21"/>
        <end position="38"/>
    </location>
</feature>
<proteinExistence type="predicted"/>
<accession>A0AAD8EW46</accession>
<reference evidence="2" key="1">
    <citation type="journal article" date="2023" name="PLoS Negl. Trop. Dis.">
        <title>A genome sequence for Biomphalaria pfeifferi, the major vector snail for the human-infecting parasite Schistosoma mansoni.</title>
        <authorList>
            <person name="Bu L."/>
            <person name="Lu L."/>
            <person name="Laidemitt M.R."/>
            <person name="Zhang S.M."/>
            <person name="Mutuku M."/>
            <person name="Mkoji G."/>
            <person name="Steinauer M."/>
            <person name="Loker E.S."/>
        </authorList>
    </citation>
    <scope>NUCLEOTIDE SEQUENCE</scope>
    <source>
        <strain evidence="2">KasaAsao</strain>
    </source>
</reference>
<keyword evidence="2" id="KW-0407">Ion channel</keyword>
<gene>
    <name evidence="2" type="ORF">Bpfe_029310</name>
</gene>
<evidence type="ECO:0000256" key="1">
    <source>
        <dbReference type="SAM" id="Phobius"/>
    </source>
</evidence>
<dbReference type="AlphaFoldDB" id="A0AAD8EW46"/>
<organism evidence="2 3">
    <name type="scientific">Biomphalaria pfeifferi</name>
    <name type="common">Bloodfluke planorb</name>
    <name type="synonym">Freshwater snail</name>
    <dbReference type="NCBI Taxonomy" id="112525"/>
    <lineage>
        <taxon>Eukaryota</taxon>
        <taxon>Metazoa</taxon>
        <taxon>Spiralia</taxon>
        <taxon>Lophotrochozoa</taxon>
        <taxon>Mollusca</taxon>
        <taxon>Gastropoda</taxon>
        <taxon>Heterobranchia</taxon>
        <taxon>Euthyneura</taxon>
        <taxon>Panpulmonata</taxon>
        <taxon>Hygrophila</taxon>
        <taxon>Lymnaeoidea</taxon>
        <taxon>Planorbidae</taxon>
        <taxon>Biomphalaria</taxon>
    </lineage>
</organism>
<keyword evidence="1" id="KW-1133">Transmembrane helix</keyword>
<keyword evidence="1" id="KW-0472">Membrane</keyword>
<keyword evidence="3" id="KW-1185">Reference proteome</keyword>
<evidence type="ECO:0000313" key="2">
    <source>
        <dbReference type="EMBL" id="KAK0041271.1"/>
    </source>
</evidence>
<protein>
    <submittedName>
        <fullName evidence="2">Potassium channel subfamily K member 1</fullName>
    </submittedName>
</protein>
<dbReference type="Proteomes" id="UP001233172">
    <property type="component" value="Unassembled WGS sequence"/>
</dbReference>
<keyword evidence="2" id="KW-0406">Ion transport</keyword>
<dbReference type="Gene3D" id="1.10.287.70">
    <property type="match status" value="1"/>
</dbReference>
<reference evidence="2" key="2">
    <citation type="submission" date="2023-04" db="EMBL/GenBank/DDBJ databases">
        <authorList>
            <person name="Bu L."/>
            <person name="Lu L."/>
            <person name="Laidemitt M.R."/>
            <person name="Zhang S.M."/>
            <person name="Mutuku M."/>
            <person name="Mkoji G."/>
            <person name="Steinauer M."/>
            <person name="Loker E.S."/>
        </authorList>
    </citation>
    <scope>NUCLEOTIDE SEQUENCE</scope>
    <source>
        <strain evidence="2">KasaAsao</strain>
        <tissue evidence="2">Whole Snail</tissue>
    </source>
</reference>
<evidence type="ECO:0000313" key="3">
    <source>
        <dbReference type="Proteomes" id="UP001233172"/>
    </source>
</evidence>
<comment type="caution">
    <text evidence="2">The sequence shown here is derived from an EMBL/GenBank/DDBJ whole genome shotgun (WGS) entry which is preliminary data.</text>
</comment>
<dbReference type="EMBL" id="JASAOG010000281">
    <property type="protein sequence ID" value="KAK0041271.1"/>
    <property type="molecule type" value="Genomic_DNA"/>
</dbReference>
<dbReference type="GO" id="GO:0034220">
    <property type="term" value="P:monoatomic ion transmembrane transport"/>
    <property type="evidence" value="ECO:0007669"/>
    <property type="project" value="UniProtKB-KW"/>
</dbReference>